<dbReference type="VEuPathDB" id="ToxoDB:ETH_00027340"/>
<evidence type="ECO:0000313" key="2">
    <source>
        <dbReference type="EMBL" id="CDJ43708.1"/>
    </source>
</evidence>
<reference evidence="2" key="2">
    <citation type="submission" date="2013-10" db="EMBL/GenBank/DDBJ databases">
        <authorList>
            <person name="Aslett M."/>
        </authorList>
    </citation>
    <scope>NUCLEOTIDE SEQUENCE [LARGE SCALE GENOMIC DNA]</scope>
    <source>
        <strain evidence="2">Houghton</strain>
    </source>
</reference>
<organism evidence="2 3">
    <name type="scientific">Eimeria tenella</name>
    <name type="common">Coccidian parasite</name>
    <dbReference type="NCBI Taxonomy" id="5802"/>
    <lineage>
        <taxon>Eukaryota</taxon>
        <taxon>Sar</taxon>
        <taxon>Alveolata</taxon>
        <taxon>Apicomplexa</taxon>
        <taxon>Conoidasida</taxon>
        <taxon>Coccidia</taxon>
        <taxon>Eucoccidiorida</taxon>
        <taxon>Eimeriorina</taxon>
        <taxon>Eimeriidae</taxon>
        <taxon>Eimeria</taxon>
    </lineage>
</organism>
<feature type="region of interest" description="Disordered" evidence="1">
    <location>
        <begin position="99"/>
        <end position="129"/>
    </location>
</feature>
<dbReference type="RefSeq" id="XP_013234457.1">
    <property type="nucleotide sequence ID" value="XM_013379003.1"/>
</dbReference>
<evidence type="ECO:0000256" key="1">
    <source>
        <dbReference type="SAM" id="MobiDB-lite"/>
    </source>
</evidence>
<gene>
    <name evidence="2" type="ORF">ETH_00027340</name>
</gene>
<name>U6L3D3_EIMTE</name>
<protein>
    <submittedName>
        <fullName evidence="2">Uncharacterized protein</fullName>
    </submittedName>
</protein>
<reference evidence="2" key="1">
    <citation type="submission" date="2013-10" db="EMBL/GenBank/DDBJ databases">
        <title>Genomic analysis of the causative agents of coccidiosis in chickens.</title>
        <authorList>
            <person name="Reid A.J."/>
            <person name="Blake D."/>
            <person name="Billington K."/>
            <person name="Browne H."/>
            <person name="Dunn M."/>
            <person name="Hung S."/>
            <person name="Kawahara F."/>
            <person name="Miranda-Saavedra D."/>
            <person name="Mourier T."/>
            <person name="Nagra H."/>
            <person name="Otto T.D."/>
            <person name="Rawlings N."/>
            <person name="Sanchez A."/>
            <person name="Sanders M."/>
            <person name="Subramaniam C."/>
            <person name="Tay Y."/>
            <person name="Dear P."/>
            <person name="Doerig C."/>
            <person name="Gruber A."/>
            <person name="Parkinson J."/>
            <person name="Shirley M."/>
            <person name="Wan K.L."/>
            <person name="Berriman M."/>
            <person name="Tomley F."/>
            <person name="Pain A."/>
        </authorList>
    </citation>
    <scope>NUCLEOTIDE SEQUENCE [LARGE SCALE GENOMIC DNA]</scope>
    <source>
        <strain evidence="2">Houghton</strain>
    </source>
</reference>
<dbReference type="EMBL" id="HG676051">
    <property type="protein sequence ID" value="CDJ43708.1"/>
    <property type="molecule type" value="Genomic_DNA"/>
</dbReference>
<dbReference type="GeneID" id="25254561"/>
<evidence type="ECO:0000313" key="3">
    <source>
        <dbReference type="Proteomes" id="UP000030747"/>
    </source>
</evidence>
<accession>U6L3D3</accession>
<dbReference type="AlphaFoldDB" id="U6L3D3"/>
<dbReference type="VEuPathDB" id="ToxoDB:ETH2_0908900"/>
<dbReference type="Proteomes" id="UP000030747">
    <property type="component" value="Unassembled WGS sequence"/>
</dbReference>
<proteinExistence type="predicted"/>
<keyword evidence="3" id="KW-1185">Reference proteome</keyword>
<sequence>MRLPAAVRLILAVWRLLPLRDWSLNRRAVLWLTAQGEKANEETQPELNIRAKPDLLLAIAASLLPRPSSRAAAVLPLKSLSVFLGDDELEGAAEQLMPALSGPGMQEPRVGRSLPTGGAARFPFETDAA</sequence>